<evidence type="ECO:0008006" key="4">
    <source>
        <dbReference type="Google" id="ProtNLM"/>
    </source>
</evidence>
<dbReference type="Proteomes" id="UP000494203">
    <property type="component" value="Unassembled WGS sequence"/>
</dbReference>
<gene>
    <name evidence="2" type="ORF">LMG26788_03838</name>
</gene>
<feature type="chain" id="PRO_5028900264" description="DUF1120 domain-containing protein" evidence="1">
    <location>
        <begin position="29"/>
        <end position="253"/>
    </location>
</feature>
<reference evidence="2 3" key="1">
    <citation type="submission" date="2020-04" db="EMBL/GenBank/DDBJ databases">
        <authorList>
            <person name="De Canck E."/>
        </authorList>
    </citation>
    <scope>NUCLEOTIDE SEQUENCE [LARGE SCALE GENOMIC DNA]</scope>
    <source>
        <strain evidence="2 3">LMG 26788</strain>
    </source>
</reference>
<evidence type="ECO:0000313" key="2">
    <source>
        <dbReference type="EMBL" id="CAB3892246.1"/>
    </source>
</evidence>
<evidence type="ECO:0000256" key="1">
    <source>
        <dbReference type="SAM" id="SignalP"/>
    </source>
</evidence>
<dbReference type="AlphaFoldDB" id="A0A6S7E1J2"/>
<keyword evidence="3" id="KW-1185">Reference proteome</keyword>
<protein>
    <recommendedName>
        <fullName evidence="4">DUF1120 domain-containing protein</fullName>
    </recommendedName>
</protein>
<dbReference type="EMBL" id="CADIKZ010000010">
    <property type="protein sequence ID" value="CAB3892246.1"/>
    <property type="molecule type" value="Genomic_DNA"/>
</dbReference>
<dbReference type="RefSeq" id="WP_175141429.1">
    <property type="nucleotide sequence ID" value="NZ_CADIKZ010000010.1"/>
</dbReference>
<organism evidence="2 3">
    <name type="scientific">Achromobacter pulmonis</name>
    <dbReference type="NCBI Taxonomy" id="1389932"/>
    <lineage>
        <taxon>Bacteria</taxon>
        <taxon>Pseudomonadati</taxon>
        <taxon>Pseudomonadota</taxon>
        <taxon>Betaproteobacteria</taxon>
        <taxon>Burkholderiales</taxon>
        <taxon>Alcaligenaceae</taxon>
        <taxon>Achromobacter</taxon>
    </lineage>
</organism>
<proteinExistence type="predicted"/>
<keyword evidence="1" id="KW-0732">Signal</keyword>
<evidence type="ECO:0000313" key="3">
    <source>
        <dbReference type="Proteomes" id="UP000494203"/>
    </source>
</evidence>
<name>A0A6S7E1J2_9BURK</name>
<accession>A0A6S7E1J2</accession>
<sequence length="253" mass="25868">MNHLQSSKILLAALACAAGAVTSVDASAAPSAPAGTAGLNVAVGGVITPGSCTPAAKSVAFDLKKINPASLKEKAETPLAPIVQPLSIKCDGGDAAVALSVTGALKAAKAYDESLDHKATGIRAASKKGYIYDLVDAATATNRIGRYVFQFRNFRYTTAAATDGKAVKALVASSEDRAAWSTAADTDENAAQLKSDGSNYVTFVDAATPTVPVRASLFDGDIVIGAVVSPKSELTLNDNLTFRGEATITLSYL</sequence>
<feature type="signal peptide" evidence="1">
    <location>
        <begin position="1"/>
        <end position="28"/>
    </location>
</feature>